<dbReference type="HOGENOM" id="CLU_1746375_0_0_0"/>
<dbReference type="KEGG" id="cfe:BAE80962.1"/>
<protein>
    <submittedName>
        <fullName evidence="2">Uncharacterized protein</fullName>
    </submittedName>
</protein>
<dbReference type="RefSeq" id="WP_011457745.1">
    <property type="nucleotide sequence ID" value="NC_007899.1"/>
</dbReference>
<reference evidence="2 3" key="1">
    <citation type="journal article" date="2006" name="DNA Res.">
        <title>Genome sequence of the cat pathogen, Chlamydophila felis.</title>
        <authorList>
            <person name="Azuma Y."/>
            <person name="Hirakawa H."/>
            <person name="Yamashita A."/>
            <person name="Cai Y."/>
            <person name="Rahman M.A."/>
            <person name="Suzuki H."/>
            <person name="Mitaku S."/>
            <person name="Toh H."/>
            <person name="Goto S."/>
            <person name="Murakami T."/>
            <person name="Sugi K."/>
            <person name="Hayashi H."/>
            <person name="Fukushi H."/>
            <person name="Hattori M."/>
            <person name="Kuhara S."/>
            <person name="Shirai M."/>
        </authorList>
    </citation>
    <scope>NUCLEOTIDE SEQUENCE [LARGE SCALE GENOMIC DNA]</scope>
    <source>
        <strain evidence="2 3">Fe/C-56</strain>
    </source>
</reference>
<gene>
    <name evidence="2" type="ordered locus">CF0190</name>
</gene>
<name>Q255S6_CHLFF</name>
<organism evidence="2 3">
    <name type="scientific">Chlamydia felis (strain Fe/C-56)</name>
    <name type="common">Chlamydophila felis</name>
    <dbReference type="NCBI Taxonomy" id="264202"/>
    <lineage>
        <taxon>Bacteria</taxon>
        <taxon>Pseudomonadati</taxon>
        <taxon>Chlamydiota</taxon>
        <taxon>Chlamydiia</taxon>
        <taxon>Chlamydiales</taxon>
        <taxon>Chlamydiaceae</taxon>
        <taxon>Chlamydia/Chlamydophila group</taxon>
        <taxon>Chlamydia</taxon>
    </lineage>
</organism>
<dbReference type="OrthoDB" id="18181at2"/>
<dbReference type="Proteomes" id="UP000001260">
    <property type="component" value="Chromosome"/>
</dbReference>
<keyword evidence="1" id="KW-0732">Signal</keyword>
<sequence>MRILLALLSCLLLPTPLVLASDETSSLVTVESSASQVFQNYEEALVYAQKESIPLIIVVVSDSHHCVLSELVRRGFDLGDFFGFSLEGVATVVVLQPEDSESEDNVHVQEFKDRFPSSNFTEFSGVFMVTVLVDGDQETVVDITKLDF</sequence>
<dbReference type="AlphaFoldDB" id="Q255S6"/>
<proteinExistence type="predicted"/>
<evidence type="ECO:0000313" key="3">
    <source>
        <dbReference type="Proteomes" id="UP000001260"/>
    </source>
</evidence>
<accession>Q255S6</accession>
<feature type="signal peptide" evidence="1">
    <location>
        <begin position="1"/>
        <end position="20"/>
    </location>
</feature>
<keyword evidence="3" id="KW-1185">Reference proteome</keyword>
<evidence type="ECO:0000313" key="2">
    <source>
        <dbReference type="EMBL" id="BAE80962.1"/>
    </source>
</evidence>
<dbReference type="EMBL" id="AP006861">
    <property type="protein sequence ID" value="BAE80962.1"/>
    <property type="molecule type" value="Genomic_DNA"/>
</dbReference>
<feature type="chain" id="PRO_5004203423" evidence="1">
    <location>
        <begin position="21"/>
        <end position="148"/>
    </location>
</feature>
<evidence type="ECO:0000256" key="1">
    <source>
        <dbReference type="SAM" id="SignalP"/>
    </source>
</evidence>